<dbReference type="PANTHER" id="PTHR11365:SF23">
    <property type="entry name" value="HYPOTHETICAL 5-OXOPROLINASE (EUROFUNG)-RELATED"/>
    <property type="match status" value="1"/>
</dbReference>
<evidence type="ECO:0000259" key="2">
    <source>
        <dbReference type="Pfam" id="PF01968"/>
    </source>
</evidence>
<feature type="domain" description="Hydantoinase/oxoprolinase N-terminal" evidence="3">
    <location>
        <begin position="4"/>
        <end position="185"/>
    </location>
</feature>
<gene>
    <name evidence="4" type="ORF">ABIE13_001002</name>
</gene>
<dbReference type="PANTHER" id="PTHR11365">
    <property type="entry name" value="5-OXOPROLINASE RELATED"/>
    <property type="match status" value="1"/>
</dbReference>
<dbReference type="Gene3D" id="3.30.420.40">
    <property type="match status" value="1"/>
</dbReference>
<dbReference type="Pfam" id="PF01968">
    <property type="entry name" value="Hydantoinase_A"/>
    <property type="match status" value="1"/>
</dbReference>
<dbReference type="EC" id="3.5.2.14" evidence="4"/>
<evidence type="ECO:0000313" key="5">
    <source>
        <dbReference type="Proteomes" id="UP001549320"/>
    </source>
</evidence>
<name>A0ABV2Q4P1_9BURK</name>
<reference evidence="4 5" key="1">
    <citation type="submission" date="2024-06" db="EMBL/GenBank/DDBJ databases">
        <title>Sorghum-associated microbial communities from plants grown in Nebraska, USA.</title>
        <authorList>
            <person name="Schachtman D."/>
        </authorList>
    </citation>
    <scope>NUCLEOTIDE SEQUENCE [LARGE SCALE GENOMIC DNA]</scope>
    <source>
        <strain evidence="4 5">2709</strain>
    </source>
</reference>
<dbReference type="Proteomes" id="UP001549320">
    <property type="component" value="Unassembled WGS sequence"/>
</dbReference>
<dbReference type="Pfam" id="PF05378">
    <property type="entry name" value="Hydant_A_N"/>
    <property type="match status" value="1"/>
</dbReference>
<dbReference type="RefSeq" id="WP_354441676.1">
    <property type="nucleotide sequence ID" value="NZ_JBEPSH010000002.1"/>
</dbReference>
<dbReference type="InterPro" id="IPR008040">
    <property type="entry name" value="Hydant_A_N"/>
</dbReference>
<feature type="region of interest" description="Disordered" evidence="1">
    <location>
        <begin position="609"/>
        <end position="635"/>
    </location>
</feature>
<sequence>MAFRLACDVGGTFTDVAVRQENGEIVFAKVATTPRDPVEGVLNGIAALAQQLGQDARQLLSSAGEFVHGTTIATNVLAQGQRTRLGLLTTRGFRDVLELRDGTRADRYRLRVPMPQPLVERPNRFEVTERMGYDGSVLIPLDEGQAREALLAVLARGVEAIVVGLLHAHRNPAHELLLEKWLRESGWTGPISLSHRVLPQQGEYIRFSTAAIEASVAPVLQSYLERLGKRLEETAGQSVRTQVMQSSGGLLPLTAASDRAAHFVNSGPAGGAIASANIARQLGRDVVAFDVGGTTTDISVVLEGQAQERLLTSTDAYVIGLPTIDINVLSLGGGSIARVGADGVLQVGPESAQAVPGPASYGRGGMRATLTDAAVVLGFLPNGADSGLGETSGLTLSKELAAAAITSDVAIPLGLSLEAAAEAVVTLAATVVAAGVRAATVGKGIDPRDMALVGFGGAGGLLLGAVAREIGAAMAVAPTAGSVLSAAGFLDAEIRFDTIRHIGLAMSALPASQVVAIVKDMQGELARWQSRHSTAGALDLMDMAWIAECRYAKQAGTVPVPLNASELQSGTMDGLAARFEARYQALFGHAHRDEACVLDTLRLVATQSHHMPERPQGGMPAKSRSRSASRSVHQSGEWRSWPVVDVGDVSEATAQRGPLLCDCGGVIVVREDETLVRGGRGLLLLSVEA</sequence>
<dbReference type="InterPro" id="IPR045079">
    <property type="entry name" value="Oxoprolinase-like"/>
</dbReference>
<protein>
    <submittedName>
        <fullName evidence="4">N-methylhydantoinase A</fullName>
        <ecNumber evidence="4">3.5.2.14</ecNumber>
    </submittedName>
</protein>
<dbReference type="InterPro" id="IPR002821">
    <property type="entry name" value="Hydantoinase_A"/>
</dbReference>
<dbReference type="EMBL" id="JBEPSH010000002">
    <property type="protein sequence ID" value="MET4575902.1"/>
    <property type="molecule type" value="Genomic_DNA"/>
</dbReference>
<evidence type="ECO:0000256" key="1">
    <source>
        <dbReference type="SAM" id="MobiDB-lite"/>
    </source>
</evidence>
<keyword evidence="4" id="KW-0378">Hydrolase</keyword>
<organism evidence="4 5">
    <name type="scientific">Ottowia thiooxydans</name>
    <dbReference type="NCBI Taxonomy" id="219182"/>
    <lineage>
        <taxon>Bacteria</taxon>
        <taxon>Pseudomonadati</taxon>
        <taxon>Pseudomonadota</taxon>
        <taxon>Betaproteobacteria</taxon>
        <taxon>Burkholderiales</taxon>
        <taxon>Comamonadaceae</taxon>
        <taxon>Ottowia</taxon>
    </lineage>
</organism>
<feature type="domain" description="Hydantoinase A/oxoprolinase" evidence="2">
    <location>
        <begin position="206"/>
        <end position="496"/>
    </location>
</feature>
<keyword evidence="5" id="KW-1185">Reference proteome</keyword>
<dbReference type="GO" id="GO:0047423">
    <property type="term" value="F:N-methylhydantoinase (ATP-hydrolyzing) activity"/>
    <property type="evidence" value="ECO:0007669"/>
    <property type="project" value="UniProtKB-EC"/>
</dbReference>
<dbReference type="SUPFAM" id="SSF53067">
    <property type="entry name" value="Actin-like ATPase domain"/>
    <property type="match status" value="1"/>
</dbReference>
<dbReference type="InterPro" id="IPR043129">
    <property type="entry name" value="ATPase_NBD"/>
</dbReference>
<accession>A0ABV2Q4P1</accession>
<evidence type="ECO:0000313" key="4">
    <source>
        <dbReference type="EMBL" id="MET4575902.1"/>
    </source>
</evidence>
<proteinExistence type="predicted"/>
<comment type="caution">
    <text evidence="4">The sequence shown here is derived from an EMBL/GenBank/DDBJ whole genome shotgun (WGS) entry which is preliminary data.</text>
</comment>
<evidence type="ECO:0000259" key="3">
    <source>
        <dbReference type="Pfam" id="PF05378"/>
    </source>
</evidence>